<dbReference type="SMART" id="SM00838">
    <property type="entry name" value="EFG_C"/>
    <property type="match status" value="1"/>
</dbReference>
<dbReference type="Pfam" id="PF00009">
    <property type="entry name" value="GTP_EFTU"/>
    <property type="match status" value="1"/>
</dbReference>
<evidence type="ECO:0000259" key="8">
    <source>
        <dbReference type="PROSITE" id="PS51722"/>
    </source>
</evidence>
<dbReference type="Pfam" id="PF00679">
    <property type="entry name" value="EFG_C"/>
    <property type="match status" value="1"/>
</dbReference>
<dbReference type="EC" id="3.6.5.n1" evidence="7"/>
<evidence type="ECO:0000256" key="5">
    <source>
        <dbReference type="ARBA" id="ARBA00023134"/>
    </source>
</evidence>
<dbReference type="InterPro" id="IPR038363">
    <property type="entry name" value="LepA_C_sf"/>
</dbReference>
<dbReference type="CDD" id="cd03709">
    <property type="entry name" value="lepA_C"/>
    <property type="match status" value="1"/>
</dbReference>
<evidence type="ECO:0000313" key="10">
    <source>
        <dbReference type="Proteomes" id="UP001296943"/>
    </source>
</evidence>
<keyword evidence="2 7" id="KW-0547">Nucleotide-binding</keyword>
<dbReference type="InterPro" id="IPR004161">
    <property type="entry name" value="EFTu-like_2"/>
</dbReference>
<feature type="binding site" evidence="7">
    <location>
        <begin position="20"/>
        <end position="25"/>
    </location>
    <ligand>
        <name>GTP</name>
        <dbReference type="ChEBI" id="CHEBI:37565"/>
    </ligand>
</feature>
<evidence type="ECO:0000256" key="6">
    <source>
        <dbReference type="ARBA" id="ARBA00023136"/>
    </source>
</evidence>
<keyword evidence="7" id="KW-1003">Cell membrane</keyword>
<dbReference type="InterPro" id="IPR006297">
    <property type="entry name" value="EF-4"/>
</dbReference>
<dbReference type="PANTHER" id="PTHR43512">
    <property type="entry name" value="TRANSLATION FACTOR GUF1-RELATED"/>
    <property type="match status" value="1"/>
</dbReference>
<dbReference type="InterPro" id="IPR000795">
    <property type="entry name" value="T_Tr_GTP-bd_dom"/>
</dbReference>
<comment type="subcellular location">
    <subcellularLocation>
        <location evidence="7">Cell membrane</location>
        <topology evidence="7">Peripheral membrane protein</topology>
        <orientation evidence="7">Cytoplasmic side</orientation>
    </subcellularLocation>
</comment>
<dbReference type="InterPro" id="IPR031157">
    <property type="entry name" value="G_TR_CS"/>
</dbReference>
<dbReference type="PROSITE" id="PS00301">
    <property type="entry name" value="G_TR_1"/>
    <property type="match status" value="1"/>
</dbReference>
<keyword evidence="4 7" id="KW-0648">Protein biosynthesis</keyword>
<dbReference type="InterPro" id="IPR027417">
    <property type="entry name" value="P-loop_NTPase"/>
</dbReference>
<organism evidence="9 10">
    <name type="scientific">Aquibacillus albus</name>
    <dbReference type="NCBI Taxonomy" id="1168171"/>
    <lineage>
        <taxon>Bacteria</taxon>
        <taxon>Bacillati</taxon>
        <taxon>Bacillota</taxon>
        <taxon>Bacilli</taxon>
        <taxon>Bacillales</taxon>
        <taxon>Bacillaceae</taxon>
        <taxon>Aquibacillus</taxon>
    </lineage>
</organism>
<gene>
    <name evidence="7" type="primary">lepA</name>
    <name evidence="9" type="ORF">JOC48_000078</name>
</gene>
<dbReference type="Proteomes" id="UP001296943">
    <property type="component" value="Unassembled WGS sequence"/>
</dbReference>
<dbReference type="Pfam" id="PF03144">
    <property type="entry name" value="GTP_EFTU_D2"/>
    <property type="match status" value="1"/>
</dbReference>
<sequence>MTKEVNQSNVRNFSIIAHIDHGKSTLADRILEKTKALTAREMKEQFLDAMDLERERGITIKLNAVQLKYERENGETFIFHLIDTPGHVDFTYEVSRSLAACEGAILVVDAAQGIEAQTLANVYLALDNDLEIIPVINKIDLPSADTERVKQEITDVIGIDGDEAILASAKAGIGIEEILEQIVEQIPAPTGDPKAPLKALIFDSLYDSYRGVVAYVCIKEGSVKVGDKIKMMATGKEFEVNEIGVFNPKPIPKKELTVGDVGYLTASIKNVGDTRVGDTITLANNPAQEALPGYRRLNPMVFCGLYPVDANNYNDLREALERLELNDSSLQYEAETSQALGFGFRCGFLGLLHMEIVQERIEREFNIDLITTAPSVIYQVIMTDETEKTIDNPSFMPDPQKIQEIQEPYVKATVMVPNDFVGPVMELCQKKRGDFIDMQYLDDNRVNVVYDIPLSEIVYDFFDQLKSQTKGYASFDYEMIGYKISNLVKMDIWLNGETIDALSFIVHKDFSYERGKQIVEKLKSLIPRQQFEVPVQAVIGNKVVARSTIKAMRKNVLSKCYGGDISRKRKLLEKQKEGKKRMKMVGSVEVPQEAFMAVLQMDDDK</sequence>
<accession>A0ABS2MUR5</accession>
<comment type="similarity">
    <text evidence="1 7">Belongs to the TRAFAC class translation factor GTPase superfamily. Classic translation factor GTPase family. LepA subfamily.</text>
</comment>
<comment type="function">
    <text evidence="7">Required for accurate and efficient protein synthesis under certain stress conditions. May act as a fidelity factor of the translation reaction, by catalyzing a one-codon backward translocation of tRNAs on improperly translocated ribosomes. Back-translocation proceeds from a post-translocation (POST) complex to a pre-translocation (PRE) complex, thus giving elongation factor G a second chance to translocate the tRNAs correctly. Binds to ribosomes in a GTP-dependent manner.</text>
</comment>
<dbReference type="PANTHER" id="PTHR43512:SF4">
    <property type="entry name" value="TRANSLATION FACTOR GUF1 HOMOLOG, CHLOROPLASTIC"/>
    <property type="match status" value="1"/>
</dbReference>
<keyword evidence="6 7" id="KW-0472">Membrane</keyword>
<evidence type="ECO:0000256" key="7">
    <source>
        <dbReference type="HAMAP-Rule" id="MF_00071"/>
    </source>
</evidence>
<dbReference type="InterPro" id="IPR005225">
    <property type="entry name" value="Small_GTP-bd"/>
</dbReference>
<dbReference type="CDD" id="cd01890">
    <property type="entry name" value="LepA"/>
    <property type="match status" value="1"/>
</dbReference>
<protein>
    <recommendedName>
        <fullName evidence="7">Elongation factor 4</fullName>
        <shortName evidence="7">EF-4</shortName>
        <ecNumber evidence="7">3.6.5.n1</ecNumber>
    </recommendedName>
    <alternativeName>
        <fullName evidence="7">Ribosomal back-translocase LepA</fullName>
    </alternativeName>
</protein>
<evidence type="ECO:0000256" key="1">
    <source>
        <dbReference type="ARBA" id="ARBA00005454"/>
    </source>
</evidence>
<name>A0ABS2MUR5_9BACI</name>
<evidence type="ECO:0000313" key="9">
    <source>
        <dbReference type="EMBL" id="MBM7569609.1"/>
    </source>
</evidence>
<dbReference type="RefSeq" id="WP_204497063.1">
    <property type="nucleotide sequence ID" value="NZ_JAFBDR010000001.1"/>
</dbReference>
<dbReference type="InterPro" id="IPR000640">
    <property type="entry name" value="EFG_V-like"/>
</dbReference>
<dbReference type="Gene3D" id="3.30.70.240">
    <property type="match status" value="1"/>
</dbReference>
<dbReference type="EMBL" id="JAFBDR010000001">
    <property type="protein sequence ID" value="MBM7569609.1"/>
    <property type="molecule type" value="Genomic_DNA"/>
</dbReference>
<dbReference type="PRINTS" id="PR00315">
    <property type="entry name" value="ELONGATNFCT"/>
</dbReference>
<dbReference type="InterPro" id="IPR035654">
    <property type="entry name" value="LepA_IV"/>
</dbReference>
<dbReference type="NCBIfam" id="TIGR00231">
    <property type="entry name" value="small_GTP"/>
    <property type="match status" value="1"/>
</dbReference>
<dbReference type="CDD" id="cd16260">
    <property type="entry name" value="EF4_III"/>
    <property type="match status" value="1"/>
</dbReference>
<dbReference type="Gene3D" id="2.40.30.10">
    <property type="entry name" value="Translation factors"/>
    <property type="match status" value="1"/>
</dbReference>
<comment type="catalytic activity">
    <reaction evidence="7">
        <text>GTP + H2O = GDP + phosphate + H(+)</text>
        <dbReference type="Rhea" id="RHEA:19669"/>
        <dbReference type="ChEBI" id="CHEBI:15377"/>
        <dbReference type="ChEBI" id="CHEBI:15378"/>
        <dbReference type="ChEBI" id="CHEBI:37565"/>
        <dbReference type="ChEBI" id="CHEBI:43474"/>
        <dbReference type="ChEBI" id="CHEBI:58189"/>
        <dbReference type="EC" id="3.6.5.n1"/>
    </reaction>
</comment>
<dbReference type="CDD" id="cd03699">
    <property type="entry name" value="EF4_II"/>
    <property type="match status" value="1"/>
</dbReference>
<keyword evidence="3 7" id="KW-0378">Hydrolase</keyword>
<keyword evidence="5 7" id="KW-0342">GTP-binding</keyword>
<feature type="domain" description="Tr-type G" evidence="8">
    <location>
        <begin position="8"/>
        <end position="190"/>
    </location>
</feature>
<evidence type="ECO:0000256" key="4">
    <source>
        <dbReference type="ARBA" id="ARBA00022917"/>
    </source>
</evidence>
<proteinExistence type="inferred from homology"/>
<dbReference type="SUPFAM" id="SSF52540">
    <property type="entry name" value="P-loop containing nucleoside triphosphate hydrolases"/>
    <property type="match status" value="1"/>
</dbReference>
<dbReference type="Pfam" id="PF06421">
    <property type="entry name" value="LepA_C"/>
    <property type="match status" value="1"/>
</dbReference>
<dbReference type="Gene3D" id="3.30.70.870">
    <property type="entry name" value="Elongation Factor G (Translational Gtpase), domain 3"/>
    <property type="match status" value="1"/>
</dbReference>
<keyword evidence="10" id="KW-1185">Reference proteome</keyword>
<dbReference type="PROSITE" id="PS51722">
    <property type="entry name" value="G_TR_2"/>
    <property type="match status" value="1"/>
</dbReference>
<dbReference type="InterPro" id="IPR035647">
    <property type="entry name" value="EFG_III/V"/>
</dbReference>
<dbReference type="InterPro" id="IPR013842">
    <property type="entry name" value="LepA_CTD"/>
</dbReference>
<dbReference type="NCBIfam" id="TIGR01393">
    <property type="entry name" value="lepA"/>
    <property type="match status" value="1"/>
</dbReference>
<dbReference type="Gene3D" id="3.40.50.300">
    <property type="entry name" value="P-loop containing nucleotide triphosphate hydrolases"/>
    <property type="match status" value="1"/>
</dbReference>
<evidence type="ECO:0000256" key="2">
    <source>
        <dbReference type="ARBA" id="ARBA00022741"/>
    </source>
</evidence>
<dbReference type="SUPFAM" id="SSF54980">
    <property type="entry name" value="EF-G C-terminal domain-like"/>
    <property type="match status" value="2"/>
</dbReference>
<evidence type="ECO:0000256" key="3">
    <source>
        <dbReference type="ARBA" id="ARBA00022801"/>
    </source>
</evidence>
<comment type="caution">
    <text evidence="9">The sequence shown here is derived from an EMBL/GenBank/DDBJ whole genome shotgun (WGS) entry which is preliminary data.</text>
</comment>
<dbReference type="Gene3D" id="3.30.70.2570">
    <property type="entry name" value="Elongation factor 4, C-terminal domain"/>
    <property type="match status" value="1"/>
</dbReference>
<dbReference type="HAMAP" id="MF_00071">
    <property type="entry name" value="LepA"/>
    <property type="match status" value="1"/>
</dbReference>
<reference evidence="9 10" key="1">
    <citation type="submission" date="2021-01" db="EMBL/GenBank/DDBJ databases">
        <title>Genomic Encyclopedia of Type Strains, Phase IV (KMG-IV): sequencing the most valuable type-strain genomes for metagenomic binning, comparative biology and taxonomic classification.</title>
        <authorList>
            <person name="Goeker M."/>
        </authorList>
    </citation>
    <scope>NUCLEOTIDE SEQUENCE [LARGE SCALE GENOMIC DNA]</scope>
    <source>
        <strain evidence="9 10">DSM 23711</strain>
    </source>
</reference>
<feature type="binding site" evidence="7">
    <location>
        <begin position="137"/>
        <end position="140"/>
    </location>
    <ligand>
        <name>GTP</name>
        <dbReference type="ChEBI" id="CHEBI:37565"/>
    </ligand>
</feature>